<comment type="caution">
    <text evidence="2">The sequence shown here is derived from an EMBL/GenBank/DDBJ whole genome shotgun (WGS) entry which is preliminary data.</text>
</comment>
<protein>
    <submittedName>
        <fullName evidence="2">Uncharacterized protein</fullName>
    </submittedName>
</protein>
<evidence type="ECO:0000313" key="3">
    <source>
        <dbReference type="Proteomes" id="UP000051836"/>
    </source>
</evidence>
<sequence length="69" mass="7443">MAVEVNNTSYAMFLPSTWVTAELGDSCKKPQATSGPEGANEIAVQTKSKPDADERTEEGLIRKLNTISD</sequence>
<reference evidence="2 3" key="1">
    <citation type="submission" date="2015-10" db="EMBL/GenBank/DDBJ databases">
        <authorList>
            <person name="Gilbert D.G."/>
        </authorList>
    </citation>
    <scope>NUCLEOTIDE SEQUENCE [LARGE SCALE GENOMIC DNA]</scope>
    <source>
        <strain evidence="2">FVVF132</strain>
    </source>
</reference>
<dbReference type="Proteomes" id="UP000051836">
    <property type="component" value="Unassembled WGS sequence"/>
</dbReference>
<dbReference type="AlphaFoldDB" id="A0A0Q3USB6"/>
<evidence type="ECO:0000313" key="2">
    <source>
        <dbReference type="EMBL" id="KQK80546.1"/>
    </source>
</evidence>
<evidence type="ECO:0000256" key="1">
    <source>
        <dbReference type="SAM" id="MobiDB-lite"/>
    </source>
</evidence>
<accession>A0A0Q3USB6</accession>
<dbReference type="EMBL" id="LMAW01002523">
    <property type="protein sequence ID" value="KQK80546.1"/>
    <property type="molecule type" value="Genomic_DNA"/>
</dbReference>
<name>A0A0Q3USB6_AMAAE</name>
<gene>
    <name evidence="2" type="ORF">AAES_95180</name>
</gene>
<keyword evidence="3" id="KW-1185">Reference proteome</keyword>
<feature type="compositionally biased region" description="Basic and acidic residues" evidence="1">
    <location>
        <begin position="48"/>
        <end position="58"/>
    </location>
</feature>
<proteinExistence type="predicted"/>
<organism evidence="2 3">
    <name type="scientific">Amazona aestiva</name>
    <name type="common">Blue-fronted Amazon parrot</name>
    <dbReference type="NCBI Taxonomy" id="12930"/>
    <lineage>
        <taxon>Eukaryota</taxon>
        <taxon>Metazoa</taxon>
        <taxon>Chordata</taxon>
        <taxon>Craniata</taxon>
        <taxon>Vertebrata</taxon>
        <taxon>Euteleostomi</taxon>
        <taxon>Archelosauria</taxon>
        <taxon>Archosauria</taxon>
        <taxon>Dinosauria</taxon>
        <taxon>Saurischia</taxon>
        <taxon>Theropoda</taxon>
        <taxon>Coelurosauria</taxon>
        <taxon>Aves</taxon>
        <taxon>Neognathae</taxon>
        <taxon>Neoaves</taxon>
        <taxon>Telluraves</taxon>
        <taxon>Australaves</taxon>
        <taxon>Psittaciformes</taxon>
        <taxon>Psittacidae</taxon>
        <taxon>Amazona</taxon>
    </lineage>
</organism>
<feature type="region of interest" description="Disordered" evidence="1">
    <location>
        <begin position="28"/>
        <end position="58"/>
    </location>
</feature>